<organism evidence="1 2">
    <name type="scientific">Nocardia speluncae</name>
    <dbReference type="NCBI Taxonomy" id="419477"/>
    <lineage>
        <taxon>Bacteria</taxon>
        <taxon>Bacillati</taxon>
        <taxon>Actinomycetota</taxon>
        <taxon>Actinomycetes</taxon>
        <taxon>Mycobacteriales</taxon>
        <taxon>Nocardiaceae</taxon>
        <taxon>Nocardia</taxon>
    </lineage>
</organism>
<dbReference type="EMBL" id="JAAXOO010000004">
    <property type="protein sequence ID" value="NKY35028.1"/>
    <property type="molecule type" value="Genomic_DNA"/>
</dbReference>
<protein>
    <submittedName>
        <fullName evidence="1">Uncharacterized protein</fullName>
    </submittedName>
</protein>
<proteinExistence type="predicted"/>
<evidence type="ECO:0000313" key="2">
    <source>
        <dbReference type="Proteomes" id="UP000565715"/>
    </source>
</evidence>
<keyword evidence="2" id="KW-1185">Reference proteome</keyword>
<sequence length="111" mass="12203">MTEGRPAGRRAIVLRRSDYNGTELERIVRANTLEIVYTVVTDTGPRLGVLIAVQHVLEHGTEVIVVPHLTLEEVRRERTWHTLTALADLVTASGVVPRGAYAVPRPDRGSG</sequence>
<name>A0A846XFZ0_9NOCA</name>
<accession>A0A846XFZ0</accession>
<reference evidence="1 2" key="1">
    <citation type="submission" date="2020-04" db="EMBL/GenBank/DDBJ databases">
        <title>MicrobeNet Type strains.</title>
        <authorList>
            <person name="Nicholson A.C."/>
        </authorList>
    </citation>
    <scope>NUCLEOTIDE SEQUENCE [LARGE SCALE GENOMIC DNA]</scope>
    <source>
        <strain evidence="1 2">DSM 45078</strain>
    </source>
</reference>
<gene>
    <name evidence="1" type="ORF">HGA13_18400</name>
</gene>
<dbReference type="RefSeq" id="WP_068043706.1">
    <property type="nucleotide sequence ID" value="NZ_JAAXOO010000004.1"/>
</dbReference>
<comment type="caution">
    <text evidence="1">The sequence shown here is derived from an EMBL/GenBank/DDBJ whole genome shotgun (WGS) entry which is preliminary data.</text>
</comment>
<dbReference type="AlphaFoldDB" id="A0A846XFZ0"/>
<evidence type="ECO:0000313" key="1">
    <source>
        <dbReference type="EMBL" id="NKY35028.1"/>
    </source>
</evidence>
<dbReference type="Proteomes" id="UP000565715">
    <property type="component" value="Unassembled WGS sequence"/>
</dbReference>